<dbReference type="EMBL" id="JBANAX010000326">
    <property type="protein sequence ID" value="KAL1213937.1"/>
    <property type="molecule type" value="Genomic_DNA"/>
</dbReference>
<organism evidence="2 3">
    <name type="scientific">Cardamine amara subsp. amara</name>
    <dbReference type="NCBI Taxonomy" id="228776"/>
    <lineage>
        <taxon>Eukaryota</taxon>
        <taxon>Viridiplantae</taxon>
        <taxon>Streptophyta</taxon>
        <taxon>Embryophyta</taxon>
        <taxon>Tracheophyta</taxon>
        <taxon>Spermatophyta</taxon>
        <taxon>Magnoliopsida</taxon>
        <taxon>eudicotyledons</taxon>
        <taxon>Gunneridae</taxon>
        <taxon>Pentapetalae</taxon>
        <taxon>rosids</taxon>
        <taxon>malvids</taxon>
        <taxon>Brassicales</taxon>
        <taxon>Brassicaceae</taxon>
        <taxon>Cardamineae</taxon>
        <taxon>Cardamine</taxon>
    </lineage>
</organism>
<comment type="caution">
    <text evidence="2">The sequence shown here is derived from an EMBL/GenBank/DDBJ whole genome shotgun (WGS) entry which is preliminary data.</text>
</comment>
<dbReference type="PANTHER" id="PTHR10775:SF188">
    <property type="entry name" value="TRANSPOSASE-ASSOCIATED DOMAIN-CONTAINING PROTEIN"/>
    <property type="match status" value="1"/>
</dbReference>
<dbReference type="Pfam" id="PF13963">
    <property type="entry name" value="Transpos_assoc"/>
    <property type="match status" value="1"/>
</dbReference>
<evidence type="ECO:0000313" key="3">
    <source>
        <dbReference type="Proteomes" id="UP001558713"/>
    </source>
</evidence>
<accession>A0ABD1B5N6</accession>
<feature type="domain" description="Transposase-associated" evidence="1">
    <location>
        <begin position="13"/>
        <end position="78"/>
    </location>
</feature>
<dbReference type="AlphaFoldDB" id="A0ABD1B5N6"/>
<gene>
    <name evidence="2" type="ORF">V5N11_002512</name>
</gene>
<dbReference type="Proteomes" id="UP001558713">
    <property type="component" value="Unassembled WGS sequence"/>
</dbReference>
<dbReference type="InterPro" id="IPR029480">
    <property type="entry name" value="Transpos_assoc"/>
</dbReference>
<reference evidence="2 3" key="1">
    <citation type="submission" date="2024-04" db="EMBL/GenBank/DDBJ databases">
        <title>Genome assembly C_amara_ONT_v2.</title>
        <authorList>
            <person name="Yant L."/>
            <person name="Moore C."/>
            <person name="Slenker M."/>
        </authorList>
    </citation>
    <scope>NUCLEOTIDE SEQUENCE [LARGE SCALE GENOMIC DNA]</scope>
    <source>
        <tissue evidence="2">Leaf</tissue>
    </source>
</reference>
<dbReference type="PANTHER" id="PTHR10775">
    <property type="entry name" value="OS08G0208400 PROTEIN"/>
    <property type="match status" value="1"/>
</dbReference>
<protein>
    <recommendedName>
        <fullName evidence="1">Transposase-associated domain-containing protein</fullName>
    </recommendedName>
</protein>
<sequence>MDNERFYSSSGCLTREFAAELTEFVNFATNQAICLESGKLFCPCPSCDNNKFLSKDVVWLHLYRDGFRANYKVWYYHGKNDSYHVGSSSQNEPERVEEFRTGEENVGTVQMVHDSFMENMHSFPEDGYRVEEPNLEARRFFDMLDASKNPLYEGCKEGHSPLSAATRMMNIKMEHNLSEECVDAFADFVKDILPEENLSPASYYEIEKLVSGLGLPYQMIDVCINNCMIYWKSDANYFACRFCGEARFQNTGGRVKVPIKCMWYLPFVDRLKRLYQSERTARPMRWHREHTNQGEIAPPELDGENLLMQLRDFGAEKTTYCGGNGHLPVNGYGEYHNWYKKSIFWDLPYWKDHLLRHNLDVMHIEKNFFDNIMNTVLNVQGRTKDNLKSRLDLPTLCVHPRLHVLPNGKGPRPPFRLDGEAKNEFFHWIIHSVKFPDGYASNL</sequence>
<proteinExistence type="predicted"/>
<name>A0ABD1B5N6_CARAN</name>
<evidence type="ECO:0000313" key="2">
    <source>
        <dbReference type="EMBL" id="KAL1213937.1"/>
    </source>
</evidence>
<keyword evidence="3" id="KW-1185">Reference proteome</keyword>
<evidence type="ECO:0000259" key="1">
    <source>
        <dbReference type="Pfam" id="PF13963"/>
    </source>
</evidence>